<organism evidence="2 3">
    <name type="scientific">Hibiscus sabdariffa</name>
    <name type="common">roselle</name>
    <dbReference type="NCBI Taxonomy" id="183260"/>
    <lineage>
        <taxon>Eukaryota</taxon>
        <taxon>Viridiplantae</taxon>
        <taxon>Streptophyta</taxon>
        <taxon>Embryophyta</taxon>
        <taxon>Tracheophyta</taxon>
        <taxon>Spermatophyta</taxon>
        <taxon>Magnoliopsida</taxon>
        <taxon>eudicotyledons</taxon>
        <taxon>Gunneridae</taxon>
        <taxon>Pentapetalae</taxon>
        <taxon>rosids</taxon>
        <taxon>malvids</taxon>
        <taxon>Malvales</taxon>
        <taxon>Malvaceae</taxon>
        <taxon>Malvoideae</taxon>
        <taxon>Hibiscus</taxon>
    </lineage>
</organism>
<protein>
    <recommendedName>
        <fullName evidence="4">Secreted protein</fullName>
    </recommendedName>
</protein>
<keyword evidence="1" id="KW-0732">Signal</keyword>
<evidence type="ECO:0008006" key="4">
    <source>
        <dbReference type="Google" id="ProtNLM"/>
    </source>
</evidence>
<dbReference type="EMBL" id="JBBPBN010002321">
    <property type="protein sequence ID" value="KAK8476296.1"/>
    <property type="molecule type" value="Genomic_DNA"/>
</dbReference>
<evidence type="ECO:0000313" key="3">
    <source>
        <dbReference type="Proteomes" id="UP001396334"/>
    </source>
</evidence>
<evidence type="ECO:0000313" key="2">
    <source>
        <dbReference type="EMBL" id="KAK8476296.1"/>
    </source>
</evidence>
<accession>A0ABR1Z8M8</accession>
<feature type="signal peptide" evidence="1">
    <location>
        <begin position="1"/>
        <end position="19"/>
    </location>
</feature>
<dbReference type="Proteomes" id="UP001396334">
    <property type="component" value="Unassembled WGS sequence"/>
</dbReference>
<reference evidence="2 3" key="1">
    <citation type="journal article" date="2024" name="G3 (Bethesda)">
        <title>Genome assembly of Hibiscus sabdariffa L. provides insights into metabolisms of medicinal natural products.</title>
        <authorList>
            <person name="Kim T."/>
        </authorList>
    </citation>
    <scope>NUCLEOTIDE SEQUENCE [LARGE SCALE GENOMIC DNA]</scope>
    <source>
        <strain evidence="2">TK-2024</strain>
        <tissue evidence="2">Old leaves</tissue>
    </source>
</reference>
<name>A0ABR1Z8M8_9ROSI</name>
<gene>
    <name evidence="2" type="ORF">V6N11_019955</name>
</gene>
<feature type="chain" id="PRO_5046812866" description="Secreted protein" evidence="1">
    <location>
        <begin position="20"/>
        <end position="81"/>
    </location>
</feature>
<comment type="caution">
    <text evidence="2">The sequence shown here is derived from an EMBL/GenBank/DDBJ whole genome shotgun (WGS) entry which is preliminary data.</text>
</comment>
<evidence type="ECO:0000256" key="1">
    <source>
        <dbReference type="SAM" id="SignalP"/>
    </source>
</evidence>
<proteinExistence type="predicted"/>
<keyword evidence="3" id="KW-1185">Reference proteome</keyword>
<sequence length="81" mass="9024">MAGLDCLLLLCTSLHTVRPTPMPVSWRALLIEAPFSRCATVLTLFDCDPIWYLASLDRHGPLEACNELRRRDLATTTPLLG</sequence>